<evidence type="ECO:0000313" key="10">
    <source>
        <dbReference type="EMBL" id="ARK32234.1"/>
    </source>
</evidence>
<keyword evidence="6 8" id="KW-1133">Transmembrane helix</keyword>
<dbReference type="PANTHER" id="PTHR42929">
    <property type="entry name" value="INNER MEMBRANE ABC TRANSPORTER PERMEASE PROTEIN YDCU-RELATED-RELATED"/>
    <property type="match status" value="1"/>
</dbReference>
<dbReference type="Pfam" id="PF00528">
    <property type="entry name" value="BPD_transp_1"/>
    <property type="match status" value="1"/>
</dbReference>
<name>A0A1X9MHT4_9BACI</name>
<evidence type="ECO:0000256" key="6">
    <source>
        <dbReference type="ARBA" id="ARBA00022989"/>
    </source>
</evidence>
<dbReference type="InterPro" id="IPR000515">
    <property type="entry name" value="MetI-like"/>
</dbReference>
<evidence type="ECO:0000259" key="9">
    <source>
        <dbReference type="PROSITE" id="PS50928"/>
    </source>
</evidence>
<comment type="similarity">
    <text evidence="2">Belongs to the binding-protein-dependent transport system permease family. CysTW subfamily.</text>
</comment>
<dbReference type="PROSITE" id="PS50928">
    <property type="entry name" value="ABC_TM1"/>
    <property type="match status" value="1"/>
</dbReference>
<evidence type="ECO:0000256" key="1">
    <source>
        <dbReference type="ARBA" id="ARBA00004651"/>
    </source>
</evidence>
<evidence type="ECO:0000256" key="4">
    <source>
        <dbReference type="ARBA" id="ARBA00022475"/>
    </source>
</evidence>
<dbReference type="InterPro" id="IPR035906">
    <property type="entry name" value="MetI-like_sf"/>
</dbReference>
<comment type="subcellular location">
    <subcellularLocation>
        <location evidence="1 8">Cell membrane</location>
        <topology evidence="1 8">Multi-pass membrane protein</topology>
    </subcellularLocation>
</comment>
<evidence type="ECO:0000313" key="11">
    <source>
        <dbReference type="Proteomes" id="UP000193006"/>
    </source>
</evidence>
<keyword evidence="5 8" id="KW-0812">Transmembrane</keyword>
<accession>A0A1X9MHT4</accession>
<feature type="transmembrane region" description="Helical" evidence="8">
    <location>
        <begin position="53"/>
        <end position="79"/>
    </location>
</feature>
<dbReference type="RefSeq" id="WP_066158279.1">
    <property type="nucleotide sequence ID" value="NZ_CP020814.1"/>
</dbReference>
<keyword evidence="4" id="KW-1003">Cell membrane</keyword>
<feature type="transmembrane region" description="Helical" evidence="8">
    <location>
        <begin position="144"/>
        <end position="165"/>
    </location>
</feature>
<proteinExistence type="inferred from homology"/>
<dbReference type="CDD" id="cd06261">
    <property type="entry name" value="TM_PBP2"/>
    <property type="match status" value="1"/>
</dbReference>
<dbReference type="PANTHER" id="PTHR42929:SF1">
    <property type="entry name" value="INNER MEMBRANE ABC TRANSPORTER PERMEASE PROTEIN YDCU-RELATED"/>
    <property type="match status" value="1"/>
</dbReference>
<dbReference type="EMBL" id="CP020814">
    <property type="protein sequence ID" value="ARK32234.1"/>
    <property type="molecule type" value="Genomic_DNA"/>
</dbReference>
<dbReference type="Proteomes" id="UP000193006">
    <property type="component" value="Chromosome"/>
</dbReference>
<feature type="transmembrane region" description="Helical" evidence="8">
    <location>
        <begin position="241"/>
        <end position="262"/>
    </location>
</feature>
<dbReference type="GO" id="GO:0055085">
    <property type="term" value="P:transmembrane transport"/>
    <property type="evidence" value="ECO:0007669"/>
    <property type="project" value="InterPro"/>
</dbReference>
<dbReference type="SUPFAM" id="SSF161098">
    <property type="entry name" value="MetI-like"/>
    <property type="match status" value="1"/>
</dbReference>
<feature type="transmembrane region" description="Helical" evidence="8">
    <location>
        <begin position="91"/>
        <end position="115"/>
    </location>
</feature>
<protein>
    <submittedName>
        <fullName evidence="10">Putrescine transport system permease protein PotH</fullName>
    </submittedName>
</protein>
<keyword evidence="11" id="KW-1185">Reference proteome</keyword>
<reference evidence="10 11" key="1">
    <citation type="submission" date="2017-04" db="EMBL/GenBank/DDBJ databases">
        <title>Bacillus krulwichiae AM31D Genome sequencing and assembly.</title>
        <authorList>
            <person name="Krulwich T.A."/>
            <person name="Anastor L."/>
            <person name="Ehrlich R."/>
            <person name="Ehrlich G.D."/>
            <person name="Janto B."/>
        </authorList>
    </citation>
    <scope>NUCLEOTIDE SEQUENCE [LARGE SCALE GENOMIC DNA]</scope>
    <source>
        <strain evidence="10 11">AM31D</strain>
    </source>
</reference>
<dbReference type="GO" id="GO:0005886">
    <property type="term" value="C:plasma membrane"/>
    <property type="evidence" value="ECO:0007669"/>
    <property type="project" value="UniProtKB-SubCell"/>
</dbReference>
<feature type="transmembrane region" description="Helical" evidence="8">
    <location>
        <begin position="7"/>
        <end position="33"/>
    </location>
</feature>
<evidence type="ECO:0000256" key="3">
    <source>
        <dbReference type="ARBA" id="ARBA00022448"/>
    </source>
</evidence>
<evidence type="ECO:0000256" key="8">
    <source>
        <dbReference type="RuleBase" id="RU363032"/>
    </source>
</evidence>
<dbReference type="STRING" id="199441.BkAM31D_21575"/>
<organism evidence="10 11">
    <name type="scientific">Halalkalibacter krulwichiae</name>
    <dbReference type="NCBI Taxonomy" id="199441"/>
    <lineage>
        <taxon>Bacteria</taxon>
        <taxon>Bacillati</taxon>
        <taxon>Bacillota</taxon>
        <taxon>Bacilli</taxon>
        <taxon>Bacillales</taxon>
        <taxon>Bacillaceae</taxon>
        <taxon>Halalkalibacter</taxon>
    </lineage>
</organism>
<evidence type="ECO:0000256" key="2">
    <source>
        <dbReference type="ARBA" id="ARBA00007069"/>
    </source>
</evidence>
<keyword evidence="3 8" id="KW-0813">Transport</keyword>
<gene>
    <name evidence="10" type="primary">potH</name>
    <name evidence="10" type="ORF">BkAM31D_21575</name>
</gene>
<feature type="transmembrane region" description="Helical" evidence="8">
    <location>
        <begin position="190"/>
        <end position="214"/>
    </location>
</feature>
<keyword evidence="7 8" id="KW-0472">Membrane</keyword>
<sequence>MKKRTLYLLILPGLLFLTIFMIIPIALTIGSTFVPEGGFSFQGYLQFFTDDYFRSILFTTLQVSLVTTVACIILGFPAAYYISKLGPRKKVILLLLTIFPLLTSPVVRSFSWMVILGKNGLLNNILLSIGLRQEPLEILYSPTAVMIGLIHLFLPLIIITLVGVLENIDHDLLRAAESLGASKVEAFRKVVLPLCVPGLMIGSILVFVGSFTAYTTPALLGGKQRVISTFLYQNAITLNDWYLASIIATIMIVVTFAIITLMNKAAKKLNPKG</sequence>
<evidence type="ECO:0000256" key="5">
    <source>
        <dbReference type="ARBA" id="ARBA00022692"/>
    </source>
</evidence>
<evidence type="ECO:0000256" key="7">
    <source>
        <dbReference type="ARBA" id="ARBA00023136"/>
    </source>
</evidence>
<dbReference type="AlphaFoldDB" id="A0A1X9MHT4"/>
<feature type="domain" description="ABC transmembrane type-1" evidence="9">
    <location>
        <begin position="57"/>
        <end position="262"/>
    </location>
</feature>
<dbReference type="KEGG" id="bkw:BkAM31D_21575"/>
<dbReference type="Gene3D" id="1.10.3720.10">
    <property type="entry name" value="MetI-like"/>
    <property type="match status" value="1"/>
</dbReference>